<dbReference type="SUPFAM" id="SSF81321">
    <property type="entry name" value="Family A G protein-coupled receptor-like"/>
    <property type="match status" value="1"/>
</dbReference>
<feature type="transmembrane region" description="Helical" evidence="9">
    <location>
        <begin position="87"/>
        <end position="113"/>
    </location>
</feature>
<proteinExistence type="predicted"/>
<dbReference type="InterPro" id="IPR050569">
    <property type="entry name" value="TAAR"/>
</dbReference>
<keyword evidence="12" id="KW-1185">Reference proteome</keyword>
<dbReference type="PRINTS" id="PR00237">
    <property type="entry name" value="GPCRRHODOPSN"/>
</dbReference>
<keyword evidence="7" id="KW-0675">Receptor</keyword>
<evidence type="ECO:0000256" key="1">
    <source>
        <dbReference type="ARBA" id="ARBA00004651"/>
    </source>
</evidence>
<evidence type="ECO:0000256" key="9">
    <source>
        <dbReference type="SAM" id="Phobius"/>
    </source>
</evidence>
<feature type="transmembrane region" description="Helical" evidence="9">
    <location>
        <begin position="133"/>
        <end position="153"/>
    </location>
</feature>
<dbReference type="PANTHER" id="PTHR24249">
    <property type="entry name" value="HISTAMINE RECEPTOR-RELATED G-PROTEIN COUPLED RECEPTOR"/>
    <property type="match status" value="1"/>
</dbReference>
<feature type="transmembrane region" description="Helical" evidence="9">
    <location>
        <begin position="173"/>
        <end position="197"/>
    </location>
</feature>
<dbReference type="CDD" id="cd00637">
    <property type="entry name" value="7tm_classA_rhodopsin-like"/>
    <property type="match status" value="1"/>
</dbReference>
<evidence type="ECO:0000313" key="11">
    <source>
        <dbReference type="EMBL" id="PVD31032.1"/>
    </source>
</evidence>
<dbReference type="Pfam" id="PF00001">
    <property type="entry name" value="7tm_1"/>
    <property type="match status" value="1"/>
</dbReference>
<dbReference type="GO" id="GO:0005886">
    <property type="term" value="C:plasma membrane"/>
    <property type="evidence" value="ECO:0007669"/>
    <property type="project" value="UniProtKB-SubCell"/>
</dbReference>
<dbReference type="SMART" id="SM01381">
    <property type="entry name" value="7TM_GPCR_Srsx"/>
    <property type="match status" value="1"/>
</dbReference>
<evidence type="ECO:0000256" key="2">
    <source>
        <dbReference type="ARBA" id="ARBA00022475"/>
    </source>
</evidence>
<feature type="transmembrane region" description="Helical" evidence="9">
    <location>
        <begin position="12"/>
        <end position="34"/>
    </location>
</feature>
<evidence type="ECO:0000256" key="3">
    <source>
        <dbReference type="ARBA" id="ARBA00022692"/>
    </source>
</evidence>
<dbReference type="PANTHER" id="PTHR24249:SF372">
    <property type="entry name" value="G-PROTEIN COUPLED RECEPTORS FAMILY 1 PROFILE DOMAIN-CONTAINING PROTEIN"/>
    <property type="match status" value="1"/>
</dbReference>
<evidence type="ECO:0000256" key="7">
    <source>
        <dbReference type="ARBA" id="ARBA00023170"/>
    </source>
</evidence>
<keyword evidence="8" id="KW-0807">Transducer</keyword>
<keyword evidence="4 9" id="KW-1133">Transmembrane helix</keyword>
<dbReference type="Gene3D" id="1.20.1070.10">
    <property type="entry name" value="Rhodopsin 7-helix transmembrane proteins"/>
    <property type="match status" value="2"/>
</dbReference>
<accession>A0A2T7PC97</accession>
<feature type="transmembrane region" description="Helical" evidence="9">
    <location>
        <begin position="345"/>
        <end position="364"/>
    </location>
</feature>
<feature type="transmembrane region" description="Helical" evidence="9">
    <location>
        <begin position="310"/>
        <end position="333"/>
    </location>
</feature>
<keyword evidence="6 9" id="KW-0472">Membrane</keyword>
<reference evidence="11 12" key="1">
    <citation type="submission" date="2018-04" db="EMBL/GenBank/DDBJ databases">
        <title>The genome of golden apple snail Pomacea canaliculata provides insight into stress tolerance and invasive adaptation.</title>
        <authorList>
            <person name="Liu C."/>
            <person name="Liu B."/>
            <person name="Ren Y."/>
            <person name="Zhang Y."/>
            <person name="Wang H."/>
            <person name="Li S."/>
            <person name="Jiang F."/>
            <person name="Yin L."/>
            <person name="Zhang G."/>
            <person name="Qian W."/>
            <person name="Fan W."/>
        </authorList>
    </citation>
    <scope>NUCLEOTIDE SEQUENCE [LARGE SCALE GENOMIC DNA]</scope>
    <source>
        <strain evidence="11">SZHN2017</strain>
        <tissue evidence="11">Muscle</tissue>
    </source>
</reference>
<dbReference type="PROSITE" id="PS50262">
    <property type="entry name" value="G_PROTEIN_RECEP_F1_2"/>
    <property type="match status" value="1"/>
</dbReference>
<evidence type="ECO:0000256" key="6">
    <source>
        <dbReference type="ARBA" id="ARBA00023136"/>
    </source>
</evidence>
<feature type="transmembrane region" description="Helical" evidence="9">
    <location>
        <begin position="46"/>
        <end position="67"/>
    </location>
</feature>
<evidence type="ECO:0000256" key="4">
    <source>
        <dbReference type="ARBA" id="ARBA00022989"/>
    </source>
</evidence>
<evidence type="ECO:0000259" key="10">
    <source>
        <dbReference type="PROSITE" id="PS50262"/>
    </source>
</evidence>
<dbReference type="Proteomes" id="UP000245119">
    <property type="component" value="Linkage Group LG5"/>
</dbReference>
<dbReference type="AlphaFoldDB" id="A0A2T7PC97"/>
<evidence type="ECO:0000256" key="8">
    <source>
        <dbReference type="ARBA" id="ARBA00023224"/>
    </source>
</evidence>
<dbReference type="GO" id="GO:0004930">
    <property type="term" value="F:G protein-coupled receptor activity"/>
    <property type="evidence" value="ECO:0007669"/>
    <property type="project" value="UniProtKB-KW"/>
</dbReference>
<comment type="subcellular location">
    <subcellularLocation>
        <location evidence="1">Cell membrane</location>
        <topology evidence="1">Multi-pass membrane protein</topology>
    </subcellularLocation>
</comment>
<sequence length="387" mass="42993">METSLEKSFIAAIFLLIGFVDVAVNLLTIMVVLRTPQLRYSDQSQANLYVISLAVSDTLVGFSSAWFSGMYISETRAMMDSSYGLCLSGALVTSIGMTTSTITLIVISLDRLFYIVYPYFYQRVISDRLTKRFIIAVWCSSLTGASFFLFMSNNFETSGCKPLTVMLTEDVKIILTVSIIFQFLMTGACYLWIAIVVRSQQRKIQATSVHKPAIGDVNSKEFTKCLSTARENDKSVTRIAAADTATPDVSHTSQGQPPSGVAWSGVDTLHPSAASSIASPSLTVTSRREASAANVSTSASQNRTSKTVSVYMFFAINTVFSVSWIPLIISIFFDRGKSNDDRISCLVFLPVYLNSFLNFCIYAWKNIEYRNAYRKVLTNVYNFMTRK</sequence>
<gene>
    <name evidence="11" type="ORF">C0Q70_10309</name>
</gene>
<evidence type="ECO:0000313" key="12">
    <source>
        <dbReference type="Proteomes" id="UP000245119"/>
    </source>
</evidence>
<keyword evidence="2" id="KW-1003">Cell membrane</keyword>
<feature type="domain" description="G-protein coupled receptors family 1 profile" evidence="10">
    <location>
        <begin position="24"/>
        <end position="362"/>
    </location>
</feature>
<organism evidence="11 12">
    <name type="scientific">Pomacea canaliculata</name>
    <name type="common">Golden apple snail</name>
    <dbReference type="NCBI Taxonomy" id="400727"/>
    <lineage>
        <taxon>Eukaryota</taxon>
        <taxon>Metazoa</taxon>
        <taxon>Spiralia</taxon>
        <taxon>Lophotrochozoa</taxon>
        <taxon>Mollusca</taxon>
        <taxon>Gastropoda</taxon>
        <taxon>Caenogastropoda</taxon>
        <taxon>Architaenioglossa</taxon>
        <taxon>Ampullarioidea</taxon>
        <taxon>Ampullariidae</taxon>
        <taxon>Pomacea</taxon>
    </lineage>
</organism>
<name>A0A2T7PC97_POMCA</name>
<evidence type="ECO:0000256" key="5">
    <source>
        <dbReference type="ARBA" id="ARBA00023040"/>
    </source>
</evidence>
<dbReference type="EMBL" id="PZQS01000005">
    <property type="protein sequence ID" value="PVD31032.1"/>
    <property type="molecule type" value="Genomic_DNA"/>
</dbReference>
<dbReference type="InterPro" id="IPR017452">
    <property type="entry name" value="GPCR_Rhodpsn_7TM"/>
</dbReference>
<comment type="caution">
    <text evidence="11">The sequence shown here is derived from an EMBL/GenBank/DDBJ whole genome shotgun (WGS) entry which is preliminary data.</text>
</comment>
<protein>
    <recommendedName>
        <fullName evidence="10">G-protein coupled receptors family 1 profile domain-containing protein</fullName>
    </recommendedName>
</protein>
<dbReference type="InterPro" id="IPR000276">
    <property type="entry name" value="GPCR_Rhodpsn"/>
</dbReference>
<keyword evidence="5" id="KW-0297">G-protein coupled receptor</keyword>
<keyword evidence="3 9" id="KW-0812">Transmembrane</keyword>